<dbReference type="GO" id="GO:0047355">
    <property type="term" value="F:CDP-glycerol glycerophosphotransferase activity"/>
    <property type="evidence" value="ECO:0007669"/>
    <property type="project" value="InterPro"/>
</dbReference>
<name>A0A916K173_9MICO</name>
<reference evidence="1" key="1">
    <citation type="submission" date="2021-06" db="EMBL/GenBank/DDBJ databases">
        <authorList>
            <person name="Criscuolo A."/>
        </authorList>
    </citation>
    <scope>NUCLEOTIDE SEQUENCE</scope>
    <source>
        <strain evidence="1">CIP111803</strain>
    </source>
</reference>
<evidence type="ECO:0000313" key="1">
    <source>
        <dbReference type="EMBL" id="CAG7617049.1"/>
    </source>
</evidence>
<dbReference type="AlphaFoldDB" id="A0A916K173"/>
<gene>
    <name evidence="1" type="ORF">LEUCIP111803_02056</name>
</gene>
<dbReference type="RefSeq" id="WP_218115990.1">
    <property type="nucleotide sequence ID" value="NZ_CAJVAP010000026.1"/>
</dbReference>
<dbReference type="Proteomes" id="UP000693892">
    <property type="component" value="Unassembled WGS sequence"/>
</dbReference>
<proteinExistence type="predicted"/>
<organism evidence="1 2">
    <name type="scientific">Leucobacter soli</name>
    <dbReference type="NCBI Taxonomy" id="2812850"/>
    <lineage>
        <taxon>Bacteria</taxon>
        <taxon>Bacillati</taxon>
        <taxon>Actinomycetota</taxon>
        <taxon>Actinomycetes</taxon>
        <taxon>Micrococcales</taxon>
        <taxon>Microbacteriaceae</taxon>
        <taxon>Leucobacter</taxon>
    </lineage>
</organism>
<accession>A0A916K173</accession>
<dbReference type="EMBL" id="CAJVAP010000026">
    <property type="protein sequence ID" value="CAG7617049.1"/>
    <property type="molecule type" value="Genomic_DNA"/>
</dbReference>
<dbReference type="GO" id="GO:0016020">
    <property type="term" value="C:membrane"/>
    <property type="evidence" value="ECO:0007669"/>
    <property type="project" value="InterPro"/>
</dbReference>
<dbReference type="InterPro" id="IPR007554">
    <property type="entry name" value="Glycerophosphate_synth"/>
</dbReference>
<evidence type="ECO:0008006" key="3">
    <source>
        <dbReference type="Google" id="ProtNLM"/>
    </source>
</evidence>
<comment type="caution">
    <text evidence="1">The sequence shown here is derived from an EMBL/GenBank/DDBJ whole genome shotgun (WGS) entry which is preliminary data.</text>
</comment>
<protein>
    <recommendedName>
        <fullName evidence="3">CDP-glycerol glycerophosphotransferase (TagB/SpsB family)</fullName>
    </recommendedName>
</protein>
<evidence type="ECO:0000313" key="2">
    <source>
        <dbReference type="Proteomes" id="UP000693892"/>
    </source>
</evidence>
<dbReference type="Pfam" id="PF04464">
    <property type="entry name" value="Glyphos_transf"/>
    <property type="match status" value="1"/>
</dbReference>
<sequence>MSENAVVRNEHGPVTASMARLRDELVPALRAGAPSPDPETVFAALSEILVIFNDNRKLHSEVYSLSDAQLGELRELVGETLRIVGAEGIRDFASPGVRAETRIAWLAMIDAAEVSPISELDQNNLRRVTRLAFYSPLQSIDFEIRSLNNRARLVSRKTRSVEYLMQHALYEHVLLVRDYRDSEPEFISTTPGFSFVERIGPILPPRPAIRSNPLRKFARKLIGKIAKMRYAIALRVLNATGYSRRFRDAWLLSDRREQASDNAEALVRYLTEHRPDINAWFVLDPKVPAYQRLQADGVKILPYRSMRHFVLAKHARQIVSSQVDKISMQPFAPRVLGREFSFTYLKHGVVHTDHFRRFNPKLIDLIIASTQDEYRRFTEEGGGYRFVRDGVQLTGMPRHDLLMRALERLKAEGRAGSRLLIMPTWRIYLGAMNEDRSWEVVDGFAETDFVRQWSAFLNHPGLRAACEEAGLEAVFLMHPRFAPHWRYFDVPDWVQRASYQDDVPELLASVRLAVTDYSSQAFEAAFVGAPTVYFQFDHDEFYAGGHSSQIGEYDHSRDGFGPVTRNADDAVESIVRMLQGDHPRYAEWTERIAGLYEYRDDRNSERVTRAIEQLDADR</sequence>
<keyword evidence="2" id="KW-1185">Reference proteome</keyword>